<keyword evidence="2" id="KW-0028">Amino-acid biosynthesis</keyword>
<dbReference type="CDD" id="cd02274">
    <property type="entry name" value="DHDPR_N"/>
    <property type="match status" value="1"/>
</dbReference>
<dbReference type="Gene3D" id="3.40.50.720">
    <property type="entry name" value="NAD(P)-binding Rossmann-like Domain"/>
    <property type="match status" value="1"/>
</dbReference>
<gene>
    <name evidence="14" type="ORF">H2072_00080</name>
</gene>
<dbReference type="SUPFAM" id="SSF51735">
    <property type="entry name" value="NAD(P)-binding Rossmann-fold domains"/>
    <property type="match status" value="1"/>
</dbReference>
<feature type="domain" description="Dihydrodipicolinate reductase N-terminal" evidence="12">
    <location>
        <begin position="32"/>
        <end position="97"/>
    </location>
</feature>
<dbReference type="InterPro" id="IPR022663">
    <property type="entry name" value="DapB_C"/>
</dbReference>
<protein>
    <recommendedName>
        <fullName evidence="9">4-hydroxy-tetrahydrodipicolinate reductase</fullName>
        <ecNumber evidence="9">1.17.1.8</ecNumber>
    </recommendedName>
</protein>
<evidence type="ECO:0000256" key="8">
    <source>
        <dbReference type="ARBA" id="ARBA00037922"/>
    </source>
</evidence>
<keyword evidence="7" id="KW-0457">Lysine biosynthesis</keyword>
<dbReference type="GO" id="GO:0009089">
    <property type="term" value="P:lysine biosynthetic process via diaminopimelate"/>
    <property type="evidence" value="ECO:0007669"/>
    <property type="project" value="InterPro"/>
</dbReference>
<evidence type="ECO:0000256" key="1">
    <source>
        <dbReference type="ARBA" id="ARBA00006642"/>
    </source>
</evidence>
<dbReference type="GO" id="GO:0019877">
    <property type="term" value="P:diaminopimelate biosynthetic process"/>
    <property type="evidence" value="ECO:0007669"/>
    <property type="project" value="UniProtKB-KW"/>
</dbReference>
<dbReference type="PIRSF" id="PIRSF000161">
    <property type="entry name" value="DHPR"/>
    <property type="match status" value="1"/>
</dbReference>
<evidence type="ECO:0000259" key="12">
    <source>
        <dbReference type="Pfam" id="PF01113"/>
    </source>
</evidence>
<keyword evidence="6" id="KW-0520">NAD</keyword>
<comment type="catalytic activity">
    <reaction evidence="11">
        <text>(S)-2,3,4,5-tetrahydrodipicolinate + NAD(+) + H2O = (2S,4S)-4-hydroxy-2,3,4,5-tetrahydrodipicolinate + NADH + H(+)</text>
        <dbReference type="Rhea" id="RHEA:35323"/>
        <dbReference type="ChEBI" id="CHEBI:15377"/>
        <dbReference type="ChEBI" id="CHEBI:15378"/>
        <dbReference type="ChEBI" id="CHEBI:16845"/>
        <dbReference type="ChEBI" id="CHEBI:57540"/>
        <dbReference type="ChEBI" id="CHEBI:57945"/>
        <dbReference type="ChEBI" id="CHEBI:67139"/>
        <dbReference type="EC" id="1.17.1.8"/>
    </reaction>
</comment>
<comment type="pathway">
    <text evidence="8">Amino-acid biosynthesis; L-lysine biosynthesis via DAP pathway; (S)-tetrahydrodipicolinate from L-aspartate: step 4/4.</text>
</comment>
<evidence type="ECO:0000256" key="11">
    <source>
        <dbReference type="ARBA" id="ARBA00049396"/>
    </source>
</evidence>
<name>A0A838XZW6_9GAMM</name>
<evidence type="ECO:0000256" key="7">
    <source>
        <dbReference type="ARBA" id="ARBA00023154"/>
    </source>
</evidence>
<organism evidence="14 15">
    <name type="scientific">SAR86 cluster bacterium</name>
    <dbReference type="NCBI Taxonomy" id="2030880"/>
    <lineage>
        <taxon>Bacteria</taxon>
        <taxon>Pseudomonadati</taxon>
        <taxon>Pseudomonadota</taxon>
        <taxon>Gammaproteobacteria</taxon>
        <taxon>SAR86 cluster</taxon>
    </lineage>
</organism>
<dbReference type="InterPro" id="IPR036291">
    <property type="entry name" value="NAD(P)-bd_dom_sf"/>
</dbReference>
<dbReference type="Pfam" id="PF01113">
    <property type="entry name" value="DapB_N"/>
    <property type="match status" value="1"/>
</dbReference>
<keyword evidence="3" id="KW-0521">NADP</keyword>
<comment type="catalytic activity">
    <reaction evidence="10">
        <text>(S)-2,3,4,5-tetrahydrodipicolinate + NADP(+) + H2O = (2S,4S)-4-hydroxy-2,3,4,5-tetrahydrodipicolinate + NADPH + H(+)</text>
        <dbReference type="Rhea" id="RHEA:35331"/>
        <dbReference type="ChEBI" id="CHEBI:15377"/>
        <dbReference type="ChEBI" id="CHEBI:15378"/>
        <dbReference type="ChEBI" id="CHEBI:16845"/>
        <dbReference type="ChEBI" id="CHEBI:57783"/>
        <dbReference type="ChEBI" id="CHEBI:58349"/>
        <dbReference type="ChEBI" id="CHEBI:67139"/>
        <dbReference type="EC" id="1.17.1.8"/>
    </reaction>
</comment>
<dbReference type="Proteomes" id="UP000551848">
    <property type="component" value="Unassembled WGS sequence"/>
</dbReference>
<evidence type="ECO:0000256" key="3">
    <source>
        <dbReference type="ARBA" id="ARBA00022857"/>
    </source>
</evidence>
<comment type="similarity">
    <text evidence="1">Belongs to the DapB family.</text>
</comment>
<reference evidence="14 15" key="1">
    <citation type="submission" date="2020-06" db="EMBL/GenBank/DDBJ databases">
        <title>Dysbiosis in marine aquaculture revealed through microbiome analysis: reverse ecology for environmental sustainability.</title>
        <authorList>
            <person name="Haro-Moreno J.M."/>
            <person name="Coutinho F.H."/>
            <person name="Zaragoza-Solas A."/>
            <person name="Picazo A."/>
            <person name="Almagro-Moreno S."/>
            <person name="Lopez-Perez M."/>
        </authorList>
    </citation>
    <scope>NUCLEOTIDE SEQUENCE [LARGE SCALE GENOMIC DNA]</scope>
    <source>
        <strain evidence="14">MCMED-G41</strain>
    </source>
</reference>
<sequence>MRILINGFNGNMGRAIQAQCKKLSDIQISDFKAKEFDSNSVSALIDFSVPDGFTEALNFCAENKIPFISGTTGLSAKHLEGVTAAKKIIPILIASNMSLGIANLKSSIEKYLFSINTSVSCKIIEIHHTKKKDSPSGTALEIVRFLENYHADKIDGLIDVESYRIGNIFGIHRIEFKTEEGITNFQHIASSRDIFAIGALKAARSINSMEIGEYSFTDFLSKKL</sequence>
<dbReference type="Pfam" id="PF05173">
    <property type="entry name" value="DapB_C"/>
    <property type="match status" value="1"/>
</dbReference>
<dbReference type="AlphaFoldDB" id="A0A838XZW6"/>
<proteinExistence type="inferred from homology"/>
<dbReference type="Gene3D" id="3.30.360.10">
    <property type="entry name" value="Dihydrodipicolinate Reductase, domain 2"/>
    <property type="match status" value="1"/>
</dbReference>
<dbReference type="PANTHER" id="PTHR20836">
    <property type="entry name" value="DIHYDRODIPICOLINATE REDUCTASE"/>
    <property type="match status" value="1"/>
</dbReference>
<evidence type="ECO:0000313" key="14">
    <source>
        <dbReference type="EMBL" id="MBA4692125.1"/>
    </source>
</evidence>
<dbReference type="SUPFAM" id="SSF55347">
    <property type="entry name" value="Glyceraldehyde-3-phosphate dehydrogenase-like, C-terminal domain"/>
    <property type="match status" value="1"/>
</dbReference>
<evidence type="ECO:0000256" key="9">
    <source>
        <dbReference type="ARBA" id="ARBA00038983"/>
    </source>
</evidence>
<evidence type="ECO:0000256" key="5">
    <source>
        <dbReference type="ARBA" id="ARBA00023002"/>
    </source>
</evidence>
<dbReference type="EC" id="1.17.1.8" evidence="9"/>
<evidence type="ECO:0000256" key="10">
    <source>
        <dbReference type="ARBA" id="ARBA00049080"/>
    </source>
</evidence>
<dbReference type="GO" id="GO:0008839">
    <property type="term" value="F:4-hydroxy-tetrahydrodipicolinate reductase"/>
    <property type="evidence" value="ECO:0007669"/>
    <property type="project" value="UniProtKB-EC"/>
</dbReference>
<feature type="domain" description="Dihydrodipicolinate reductase C-terminal" evidence="13">
    <location>
        <begin position="115"/>
        <end position="220"/>
    </location>
</feature>
<keyword evidence="4" id="KW-0220">Diaminopimelate biosynthesis</keyword>
<evidence type="ECO:0000259" key="13">
    <source>
        <dbReference type="Pfam" id="PF05173"/>
    </source>
</evidence>
<evidence type="ECO:0000256" key="2">
    <source>
        <dbReference type="ARBA" id="ARBA00022605"/>
    </source>
</evidence>
<dbReference type="InterPro" id="IPR000846">
    <property type="entry name" value="DapB_N"/>
</dbReference>
<keyword evidence="5" id="KW-0560">Oxidoreductase</keyword>
<dbReference type="EMBL" id="JACETL010000001">
    <property type="protein sequence ID" value="MBA4692125.1"/>
    <property type="molecule type" value="Genomic_DNA"/>
</dbReference>
<evidence type="ECO:0000256" key="4">
    <source>
        <dbReference type="ARBA" id="ARBA00022915"/>
    </source>
</evidence>
<accession>A0A838XZW6</accession>
<dbReference type="InterPro" id="IPR023940">
    <property type="entry name" value="DHDPR_bac"/>
</dbReference>
<comment type="caution">
    <text evidence="14">The sequence shown here is derived from an EMBL/GenBank/DDBJ whole genome shotgun (WGS) entry which is preliminary data.</text>
</comment>
<evidence type="ECO:0000313" key="15">
    <source>
        <dbReference type="Proteomes" id="UP000551848"/>
    </source>
</evidence>
<evidence type="ECO:0000256" key="6">
    <source>
        <dbReference type="ARBA" id="ARBA00023027"/>
    </source>
</evidence>
<dbReference type="PANTHER" id="PTHR20836:SF0">
    <property type="entry name" value="4-HYDROXY-TETRAHYDRODIPICOLINATE REDUCTASE 1, CHLOROPLASTIC-RELATED"/>
    <property type="match status" value="1"/>
</dbReference>